<evidence type="ECO:0000313" key="2">
    <source>
        <dbReference type="EMBL" id="GFO44439.1"/>
    </source>
</evidence>
<comment type="caution">
    <text evidence="2">The sequence shown here is derived from an EMBL/GenBank/DDBJ whole genome shotgun (WGS) entry which is preliminary data.</text>
</comment>
<proteinExistence type="predicted"/>
<accession>A0AAV4DJS4</accession>
<organism evidence="2 3">
    <name type="scientific">Plakobranchus ocellatus</name>
    <dbReference type="NCBI Taxonomy" id="259542"/>
    <lineage>
        <taxon>Eukaryota</taxon>
        <taxon>Metazoa</taxon>
        <taxon>Spiralia</taxon>
        <taxon>Lophotrochozoa</taxon>
        <taxon>Mollusca</taxon>
        <taxon>Gastropoda</taxon>
        <taxon>Heterobranchia</taxon>
        <taxon>Euthyneura</taxon>
        <taxon>Panpulmonata</taxon>
        <taxon>Sacoglossa</taxon>
        <taxon>Placobranchoidea</taxon>
        <taxon>Plakobranchidae</taxon>
        <taxon>Plakobranchus</taxon>
    </lineage>
</organism>
<dbReference type="Proteomes" id="UP000735302">
    <property type="component" value="Unassembled WGS sequence"/>
</dbReference>
<keyword evidence="3" id="KW-1185">Reference proteome</keyword>
<name>A0AAV4DJS4_9GAST</name>
<sequence length="68" mass="7858">MVGFEPAIEGSPQILDRAMQQRRNKVNLLSPKLYGSERGWEEMKSSTIKKEKVTRNEGKVKEEEDGRH</sequence>
<dbReference type="AlphaFoldDB" id="A0AAV4DJS4"/>
<gene>
    <name evidence="2" type="ORF">PoB_007094400</name>
</gene>
<dbReference type="EMBL" id="BLXT01007956">
    <property type="protein sequence ID" value="GFO44439.1"/>
    <property type="molecule type" value="Genomic_DNA"/>
</dbReference>
<protein>
    <submittedName>
        <fullName evidence="2">Uncharacterized protein</fullName>
    </submittedName>
</protein>
<evidence type="ECO:0000313" key="3">
    <source>
        <dbReference type="Proteomes" id="UP000735302"/>
    </source>
</evidence>
<feature type="region of interest" description="Disordered" evidence="1">
    <location>
        <begin position="41"/>
        <end position="68"/>
    </location>
</feature>
<evidence type="ECO:0000256" key="1">
    <source>
        <dbReference type="SAM" id="MobiDB-lite"/>
    </source>
</evidence>
<reference evidence="2 3" key="1">
    <citation type="journal article" date="2021" name="Elife">
        <title>Chloroplast acquisition without the gene transfer in kleptoplastic sea slugs, Plakobranchus ocellatus.</title>
        <authorList>
            <person name="Maeda T."/>
            <person name="Takahashi S."/>
            <person name="Yoshida T."/>
            <person name="Shimamura S."/>
            <person name="Takaki Y."/>
            <person name="Nagai Y."/>
            <person name="Toyoda A."/>
            <person name="Suzuki Y."/>
            <person name="Arimoto A."/>
            <person name="Ishii H."/>
            <person name="Satoh N."/>
            <person name="Nishiyama T."/>
            <person name="Hasebe M."/>
            <person name="Maruyama T."/>
            <person name="Minagawa J."/>
            <person name="Obokata J."/>
            <person name="Shigenobu S."/>
        </authorList>
    </citation>
    <scope>NUCLEOTIDE SEQUENCE [LARGE SCALE GENOMIC DNA]</scope>
</reference>